<reference evidence="3 4" key="1">
    <citation type="submission" date="2020-03" db="EMBL/GenBank/DDBJ databases">
        <title>Genomic Encyclopedia of Type Strains, Phase IV (KMG-IV): sequencing the most valuable type-strain genomes for metagenomic binning, comparative biology and taxonomic classification.</title>
        <authorList>
            <person name="Goeker M."/>
        </authorList>
    </citation>
    <scope>NUCLEOTIDE SEQUENCE [LARGE SCALE GENOMIC DNA]</scope>
    <source>
        <strain evidence="3 4">DSM 24233</strain>
    </source>
</reference>
<dbReference type="Gene3D" id="3.30.360.10">
    <property type="entry name" value="Dihydrodipicolinate Reductase, domain 2"/>
    <property type="match status" value="1"/>
</dbReference>
<evidence type="ECO:0000313" key="4">
    <source>
        <dbReference type="Proteomes" id="UP000580856"/>
    </source>
</evidence>
<accession>A0A846QS66</accession>
<dbReference type="SUPFAM" id="SSF55347">
    <property type="entry name" value="Glyceraldehyde-3-phosphate dehydrogenase-like, C-terminal domain"/>
    <property type="match status" value="1"/>
</dbReference>
<keyword evidence="4" id="KW-1185">Reference proteome</keyword>
<feature type="domain" description="GFO/IDH/MocA-like oxidoreductase" evidence="2">
    <location>
        <begin position="129"/>
        <end position="237"/>
    </location>
</feature>
<dbReference type="EMBL" id="JAATJA010000004">
    <property type="protein sequence ID" value="NJB69213.1"/>
    <property type="molecule type" value="Genomic_DNA"/>
</dbReference>
<protein>
    <submittedName>
        <fullName evidence="3">Putative dehydrogenase</fullName>
    </submittedName>
</protein>
<sequence>MLGVAVVGCGYWGPNLVRNVVACPHTRLVRACDLDAGRLARVLAPYPGVDACTDLAEVLADPRVEAVAVATPVHTHHAVARACLEAGRHVLVEKPMAASVAEGRELVELAMRKRLVLMCDHIFCYAGAVRAMKGLVDAGHLGELLYFDSVRVNLGLFQRDVNVIWDLAPHDLSVLALVTGRRPVAVTVHAARLAGWPQENIAYVALDFADGFIAHLHLNWLSPVKIRKTIIGGSERMIVWNDLDPVETLKVYDKGVVVDAGPGREERDRMLVSYRTGGVASPHVPQGEALAAVVAEFAAAIAEGREALTGGREGLDVLRVLEAAQRSVERGGERVRVDDAEERP</sequence>
<dbReference type="PANTHER" id="PTHR43377">
    <property type="entry name" value="BILIVERDIN REDUCTASE A"/>
    <property type="match status" value="1"/>
</dbReference>
<dbReference type="GO" id="GO:0000166">
    <property type="term" value="F:nucleotide binding"/>
    <property type="evidence" value="ECO:0007669"/>
    <property type="project" value="InterPro"/>
</dbReference>
<dbReference type="SUPFAM" id="SSF51735">
    <property type="entry name" value="NAD(P)-binding Rossmann-fold domains"/>
    <property type="match status" value="1"/>
</dbReference>
<dbReference type="RefSeq" id="WP_167942303.1">
    <property type="nucleotide sequence ID" value="NZ_JAATJA010000004.1"/>
</dbReference>
<dbReference type="InterPro" id="IPR036291">
    <property type="entry name" value="NAD(P)-bd_dom_sf"/>
</dbReference>
<dbReference type="Pfam" id="PF22725">
    <property type="entry name" value="GFO_IDH_MocA_C3"/>
    <property type="match status" value="1"/>
</dbReference>
<dbReference type="InterPro" id="IPR000683">
    <property type="entry name" value="Gfo/Idh/MocA-like_OxRdtase_N"/>
</dbReference>
<dbReference type="AlphaFoldDB" id="A0A846QS66"/>
<name>A0A846QS66_9BACT</name>
<evidence type="ECO:0000259" key="1">
    <source>
        <dbReference type="Pfam" id="PF01408"/>
    </source>
</evidence>
<feature type="domain" description="Gfo/Idh/MocA-like oxidoreductase N-terminal" evidence="1">
    <location>
        <begin position="3"/>
        <end position="121"/>
    </location>
</feature>
<dbReference type="Pfam" id="PF01408">
    <property type="entry name" value="GFO_IDH_MocA"/>
    <property type="match status" value="1"/>
</dbReference>
<dbReference type="PANTHER" id="PTHR43377:SF6">
    <property type="entry name" value="GFO_IDH_MOCA-LIKE OXIDOREDUCTASE N-TERMINAL DOMAIN-CONTAINING PROTEIN"/>
    <property type="match status" value="1"/>
</dbReference>
<dbReference type="Gene3D" id="3.40.50.720">
    <property type="entry name" value="NAD(P)-binding Rossmann-like Domain"/>
    <property type="match status" value="1"/>
</dbReference>
<organism evidence="3 4">
    <name type="scientific">Desulfobaculum xiamenense</name>
    <dbReference type="NCBI Taxonomy" id="995050"/>
    <lineage>
        <taxon>Bacteria</taxon>
        <taxon>Pseudomonadati</taxon>
        <taxon>Thermodesulfobacteriota</taxon>
        <taxon>Desulfovibrionia</taxon>
        <taxon>Desulfovibrionales</taxon>
        <taxon>Desulfovibrionaceae</taxon>
        <taxon>Desulfobaculum</taxon>
    </lineage>
</organism>
<dbReference type="InterPro" id="IPR055170">
    <property type="entry name" value="GFO_IDH_MocA-like_dom"/>
</dbReference>
<proteinExistence type="predicted"/>
<evidence type="ECO:0000313" key="3">
    <source>
        <dbReference type="EMBL" id="NJB69213.1"/>
    </source>
</evidence>
<evidence type="ECO:0000259" key="2">
    <source>
        <dbReference type="Pfam" id="PF22725"/>
    </source>
</evidence>
<comment type="caution">
    <text evidence="3">The sequence shown here is derived from an EMBL/GenBank/DDBJ whole genome shotgun (WGS) entry which is preliminary data.</text>
</comment>
<gene>
    <name evidence="3" type="ORF">GGQ74_002910</name>
</gene>
<dbReference type="Proteomes" id="UP000580856">
    <property type="component" value="Unassembled WGS sequence"/>
</dbReference>
<dbReference type="InterPro" id="IPR051450">
    <property type="entry name" value="Gfo/Idh/MocA_Oxidoreductases"/>
</dbReference>